<evidence type="ECO:0000313" key="3">
    <source>
        <dbReference type="Proteomes" id="UP000600865"/>
    </source>
</evidence>
<keyword evidence="1" id="KW-0812">Transmembrane</keyword>
<keyword evidence="1" id="KW-0472">Membrane</keyword>
<organism evidence="2 3">
    <name type="scientific">Litorimonas cladophorae</name>
    <dbReference type="NCBI Taxonomy" id="1220491"/>
    <lineage>
        <taxon>Bacteria</taxon>
        <taxon>Pseudomonadati</taxon>
        <taxon>Pseudomonadota</taxon>
        <taxon>Alphaproteobacteria</taxon>
        <taxon>Maricaulales</taxon>
        <taxon>Robiginitomaculaceae</taxon>
    </lineage>
</organism>
<protein>
    <recommendedName>
        <fullName evidence="4">DUF983 domain-containing protein</fullName>
    </recommendedName>
</protein>
<dbReference type="EMBL" id="BMYV01000001">
    <property type="protein sequence ID" value="GGX64507.1"/>
    <property type="molecule type" value="Genomic_DNA"/>
</dbReference>
<name>A0A918KI82_9PROT</name>
<dbReference type="InterPro" id="IPR009325">
    <property type="entry name" value="DUF983"/>
</dbReference>
<feature type="transmembrane region" description="Helical" evidence="1">
    <location>
        <begin position="84"/>
        <end position="103"/>
    </location>
</feature>
<evidence type="ECO:0000313" key="2">
    <source>
        <dbReference type="EMBL" id="GGX64507.1"/>
    </source>
</evidence>
<dbReference type="Proteomes" id="UP000600865">
    <property type="component" value="Unassembled WGS sequence"/>
</dbReference>
<keyword evidence="3" id="KW-1185">Reference proteome</keyword>
<evidence type="ECO:0000256" key="1">
    <source>
        <dbReference type="SAM" id="Phobius"/>
    </source>
</evidence>
<dbReference type="RefSeq" id="WP_189583073.1">
    <property type="nucleotide sequence ID" value="NZ_BMYV01000001.1"/>
</dbReference>
<keyword evidence="1" id="KW-1133">Transmembrane helix</keyword>
<dbReference type="AlphaFoldDB" id="A0A918KI82"/>
<accession>A0A918KI82</accession>
<dbReference type="Pfam" id="PF06170">
    <property type="entry name" value="DUF983"/>
    <property type="match status" value="1"/>
</dbReference>
<proteinExistence type="predicted"/>
<reference evidence="2 3" key="1">
    <citation type="journal article" date="2014" name="Int. J. Syst. Evol. Microbiol.">
        <title>Complete genome sequence of Corynebacterium casei LMG S-19264T (=DSM 44701T), isolated from a smear-ripened cheese.</title>
        <authorList>
            <consortium name="US DOE Joint Genome Institute (JGI-PGF)"/>
            <person name="Walter F."/>
            <person name="Albersmeier A."/>
            <person name="Kalinowski J."/>
            <person name="Ruckert C."/>
        </authorList>
    </citation>
    <scope>NUCLEOTIDE SEQUENCE [LARGE SCALE GENOMIC DNA]</scope>
    <source>
        <strain evidence="2 3">KCTC 23968</strain>
    </source>
</reference>
<evidence type="ECO:0008006" key="4">
    <source>
        <dbReference type="Google" id="ProtNLM"/>
    </source>
</evidence>
<feature type="transmembrane region" description="Helical" evidence="1">
    <location>
        <begin position="58"/>
        <end position="78"/>
    </location>
</feature>
<gene>
    <name evidence="2" type="ORF">GCM10011309_13370</name>
</gene>
<sequence length="134" mass="14957">MKTPRRGRRRLPPVQTGLSGRCPECGEGQLFKGLLSFQESCAACDASFLDEDAGDGPAIFVIFAVGIFIIPMALAFHMLLDPPLAVTFVIWSLIIILSSLWLLRLMRGVMFNIAWQRNAREVRLQDFKGKDSDT</sequence>
<comment type="caution">
    <text evidence="2">The sequence shown here is derived from an EMBL/GenBank/DDBJ whole genome shotgun (WGS) entry which is preliminary data.</text>
</comment>